<dbReference type="NCBIfam" id="TIGR00225">
    <property type="entry name" value="prc"/>
    <property type="match status" value="1"/>
</dbReference>
<dbReference type="InterPro" id="IPR029045">
    <property type="entry name" value="ClpP/crotonase-like_dom_sf"/>
</dbReference>
<keyword evidence="8" id="KW-1185">Reference proteome</keyword>
<feature type="domain" description="PDZ" evidence="6">
    <location>
        <begin position="218"/>
        <end position="295"/>
    </location>
</feature>
<comment type="similarity">
    <text evidence="1">Belongs to the peptidase S41A family.</text>
</comment>
<dbReference type="PROSITE" id="PS50106">
    <property type="entry name" value="PDZ"/>
    <property type="match status" value="1"/>
</dbReference>
<dbReference type="InterPro" id="IPR036034">
    <property type="entry name" value="PDZ_sf"/>
</dbReference>
<comment type="caution">
    <text evidence="7">The sequence shown here is derived from an EMBL/GenBank/DDBJ whole genome shotgun (WGS) entry which is preliminary data.</text>
</comment>
<evidence type="ECO:0000256" key="3">
    <source>
        <dbReference type="ARBA" id="ARBA00022801"/>
    </source>
</evidence>
<dbReference type="Pfam" id="PF03572">
    <property type="entry name" value="Peptidase_S41"/>
    <property type="match status" value="1"/>
</dbReference>
<dbReference type="InterPro" id="IPR041489">
    <property type="entry name" value="PDZ_6"/>
</dbReference>
<accession>A0AAD5DRI4</accession>
<dbReference type="SUPFAM" id="SSF52096">
    <property type="entry name" value="ClpP/crotonase"/>
    <property type="match status" value="1"/>
</dbReference>
<dbReference type="PANTHER" id="PTHR32060">
    <property type="entry name" value="TAIL-SPECIFIC PROTEASE"/>
    <property type="match status" value="1"/>
</dbReference>
<dbReference type="SMART" id="SM00245">
    <property type="entry name" value="TSPc"/>
    <property type="match status" value="1"/>
</dbReference>
<feature type="compositionally biased region" description="Basic and acidic residues" evidence="5">
    <location>
        <begin position="497"/>
        <end position="515"/>
    </location>
</feature>
<dbReference type="Gene3D" id="3.90.226.10">
    <property type="entry name" value="2-enoyl-CoA Hydratase, Chain A, domain 1"/>
    <property type="match status" value="1"/>
</dbReference>
<evidence type="ECO:0000256" key="5">
    <source>
        <dbReference type="SAM" id="MobiDB-lite"/>
    </source>
</evidence>
<dbReference type="InterPro" id="IPR004447">
    <property type="entry name" value="Peptidase_S41A"/>
</dbReference>
<keyword evidence="2" id="KW-0645">Protease</keyword>
<reference evidence="7" key="1">
    <citation type="submission" date="2020-11" db="EMBL/GenBank/DDBJ databases">
        <title>Chlorella ohadii genome sequencing and assembly.</title>
        <authorList>
            <person name="Murik O."/>
            <person name="Treves H."/>
            <person name="Kedem I."/>
            <person name="Shotland Y."/>
            <person name="Kaplan A."/>
        </authorList>
    </citation>
    <scope>NUCLEOTIDE SEQUENCE</scope>
    <source>
        <strain evidence="7">1</strain>
    </source>
</reference>
<keyword evidence="4" id="KW-0720">Serine protease</keyword>
<dbReference type="GO" id="GO:0008236">
    <property type="term" value="F:serine-type peptidase activity"/>
    <property type="evidence" value="ECO:0007669"/>
    <property type="project" value="UniProtKB-KW"/>
</dbReference>
<dbReference type="Gene3D" id="2.30.42.10">
    <property type="match status" value="1"/>
</dbReference>
<dbReference type="GO" id="GO:0004175">
    <property type="term" value="F:endopeptidase activity"/>
    <property type="evidence" value="ECO:0007669"/>
    <property type="project" value="TreeGrafter"/>
</dbReference>
<evidence type="ECO:0000313" key="8">
    <source>
        <dbReference type="Proteomes" id="UP001205105"/>
    </source>
</evidence>
<evidence type="ECO:0000256" key="4">
    <source>
        <dbReference type="ARBA" id="ARBA00022825"/>
    </source>
</evidence>
<dbReference type="AlphaFoldDB" id="A0AAD5DRI4"/>
<dbReference type="Pfam" id="PF17820">
    <property type="entry name" value="PDZ_6"/>
    <property type="match status" value="1"/>
</dbReference>
<dbReference type="SUPFAM" id="SSF50156">
    <property type="entry name" value="PDZ domain-like"/>
    <property type="match status" value="1"/>
</dbReference>
<dbReference type="EMBL" id="JADXDR010000050">
    <property type="protein sequence ID" value="KAI7842620.1"/>
    <property type="molecule type" value="Genomic_DNA"/>
</dbReference>
<protein>
    <recommendedName>
        <fullName evidence="6">PDZ domain-containing protein</fullName>
    </recommendedName>
</protein>
<keyword evidence="3" id="KW-0378">Hydrolase</keyword>
<name>A0AAD5DRI4_9CHLO</name>
<gene>
    <name evidence="7" type="ORF">COHA_003724</name>
</gene>
<dbReference type="InterPro" id="IPR005151">
    <property type="entry name" value="Tail-specific_protease"/>
</dbReference>
<dbReference type="InterPro" id="IPR001478">
    <property type="entry name" value="PDZ"/>
</dbReference>
<evidence type="ECO:0000256" key="1">
    <source>
        <dbReference type="ARBA" id="ARBA00009179"/>
    </source>
</evidence>
<dbReference type="PANTHER" id="PTHR32060:SF22">
    <property type="entry name" value="CARBOXYL-TERMINAL-PROCESSING PEPTIDASE 3, CHLOROPLASTIC"/>
    <property type="match status" value="1"/>
</dbReference>
<sequence length="545" mass="56916">MQLAAMERSLFPAVLRSPRQHSRPRAGAARSPLTALCAALQRQAAGCSRPAHHSLDGVPAAQLTLQRTAEAALRAVAALAAALALHLGAPEAVQASAAEDALLQLVRQVEAKVDGAVGAVRDAASLGGPGNPEDAAAARELVQEVCEVVEANFSDARSAGYDRQQWQRLKEEALARPLRDRAAAYSTIRELLAALRDPYTRFISPEDFRAMLKYDVSGVGLNLGTAEEFATKTGLTLPEGREVGSTASGEGVWVLGLISGSAAEAAGVQQGDQLLELDGQQLAGQSPFAVASLLQGQEGQQQGLGLENPAVRKFDGSVQQVSLQRPVRVVQSPVDARLESGSGGERLGVIKLSSFNARAQRDTLAAVQRLQAAGADRLVLDLRDNRGGLVTEGVEVARLFLDSGALVVRTEGRVVASAAPITAPGPAATTAPLVVLVNDHTASASEIVAGALRDNCRAVLAGKRTYGKGLIQSVYELSDGSGLVLTVGKYVTPNGTDIDREGLQPDFRSRPGPDAAERAIQACRLQRASVVAAPPLAETAGQPQR</sequence>
<dbReference type="Gene3D" id="3.30.750.44">
    <property type="match status" value="1"/>
</dbReference>
<evidence type="ECO:0000259" key="6">
    <source>
        <dbReference type="PROSITE" id="PS50106"/>
    </source>
</evidence>
<dbReference type="CDD" id="cd07560">
    <property type="entry name" value="Peptidase_S41_CPP"/>
    <property type="match status" value="1"/>
</dbReference>
<organism evidence="7 8">
    <name type="scientific">Chlorella ohadii</name>
    <dbReference type="NCBI Taxonomy" id="2649997"/>
    <lineage>
        <taxon>Eukaryota</taxon>
        <taxon>Viridiplantae</taxon>
        <taxon>Chlorophyta</taxon>
        <taxon>core chlorophytes</taxon>
        <taxon>Trebouxiophyceae</taxon>
        <taxon>Chlorellales</taxon>
        <taxon>Chlorellaceae</taxon>
        <taxon>Chlorella clade</taxon>
        <taxon>Chlorella</taxon>
    </lineage>
</organism>
<dbReference type="GO" id="GO:0006508">
    <property type="term" value="P:proteolysis"/>
    <property type="evidence" value="ECO:0007669"/>
    <property type="project" value="UniProtKB-KW"/>
</dbReference>
<evidence type="ECO:0000256" key="2">
    <source>
        <dbReference type="ARBA" id="ARBA00022670"/>
    </source>
</evidence>
<evidence type="ECO:0000313" key="7">
    <source>
        <dbReference type="EMBL" id="KAI7842620.1"/>
    </source>
</evidence>
<feature type="region of interest" description="Disordered" evidence="5">
    <location>
        <begin position="496"/>
        <end position="515"/>
    </location>
</feature>
<proteinExistence type="inferred from homology"/>
<dbReference type="Proteomes" id="UP001205105">
    <property type="component" value="Unassembled WGS sequence"/>
</dbReference>